<dbReference type="PANTHER" id="PTHR30006">
    <property type="entry name" value="THIAMINE-BINDING PERIPLASMIC PROTEIN-RELATED"/>
    <property type="match status" value="1"/>
</dbReference>
<evidence type="ECO:0000313" key="6">
    <source>
        <dbReference type="EMBL" id="GIH81429.1"/>
    </source>
</evidence>
<dbReference type="GO" id="GO:0030288">
    <property type="term" value="C:outer membrane-bounded periplasmic space"/>
    <property type="evidence" value="ECO:0007669"/>
    <property type="project" value="TreeGrafter"/>
</dbReference>
<dbReference type="Proteomes" id="UP000616724">
    <property type="component" value="Unassembled WGS sequence"/>
</dbReference>
<proteinExistence type="inferred from homology"/>
<dbReference type="InterPro" id="IPR026045">
    <property type="entry name" value="Ferric-bd"/>
</dbReference>
<evidence type="ECO:0000313" key="7">
    <source>
        <dbReference type="Proteomes" id="UP000616724"/>
    </source>
</evidence>
<reference evidence="6 7" key="1">
    <citation type="submission" date="2021-01" db="EMBL/GenBank/DDBJ databases">
        <title>Whole genome shotgun sequence of Planobispora longispora NBRC 13918.</title>
        <authorList>
            <person name="Komaki H."/>
            <person name="Tamura T."/>
        </authorList>
    </citation>
    <scope>NUCLEOTIDE SEQUENCE [LARGE SCALE GENOMIC DNA]</scope>
    <source>
        <strain evidence="6 7">NBRC 13918</strain>
    </source>
</reference>
<dbReference type="CDD" id="cd13543">
    <property type="entry name" value="PBP2_Fbp"/>
    <property type="match status" value="1"/>
</dbReference>
<evidence type="ECO:0000256" key="3">
    <source>
        <dbReference type="ARBA" id="ARBA00022729"/>
    </source>
</evidence>
<dbReference type="Pfam" id="PF13343">
    <property type="entry name" value="SBP_bac_6"/>
    <property type="match status" value="1"/>
</dbReference>
<dbReference type="GO" id="GO:0006826">
    <property type="term" value="P:iron ion transport"/>
    <property type="evidence" value="ECO:0007669"/>
    <property type="project" value="UniProtKB-KW"/>
</dbReference>
<name>A0A8J3RXS2_9ACTN</name>
<feature type="chain" id="PRO_5035279956" evidence="5">
    <location>
        <begin position="21"/>
        <end position="337"/>
    </location>
</feature>
<keyword evidence="4" id="KW-0408">Iron</keyword>
<gene>
    <name evidence="6" type="ORF">Plo01_78580</name>
</gene>
<dbReference type="PROSITE" id="PS51257">
    <property type="entry name" value="PROKAR_LIPOPROTEIN"/>
    <property type="match status" value="1"/>
</dbReference>
<dbReference type="Gene3D" id="3.40.190.10">
    <property type="entry name" value="Periplasmic binding protein-like II"/>
    <property type="match status" value="2"/>
</dbReference>
<dbReference type="AlphaFoldDB" id="A0A8J3RXS2"/>
<dbReference type="GO" id="GO:0046872">
    <property type="term" value="F:metal ion binding"/>
    <property type="evidence" value="ECO:0007669"/>
    <property type="project" value="UniProtKB-KW"/>
</dbReference>
<dbReference type="PIRSF" id="PIRSF002825">
    <property type="entry name" value="CfbpA"/>
    <property type="match status" value="1"/>
</dbReference>
<sequence length="337" mass="35929">MSLRRLVAVALVPLALLASACGGDGESFDDDSLVVYSGRNENLVGPLLDRMRTATGLDVQVRYGDSAELAAQILEEGEDTRADVFFSQDAGALGALSRHQVLAPVAREALAKVPAEYRGSDGTWVGVSGRSRVIVYDPRTVAAPPKSVFELTAPQWRGKVGWAPTNASFQSFVTAMRVISGEDRTRQWLEAMKANGAQTFSNNVNILNAVDEGKLQLGLINHYYWYEKVAEKGQGGVPSRLAYLPAGDPGALVNVAGVGVLKASKHSEAARKAVDFLLGAEAQKYFADTTKEYPLISGVPAASGLPPFDSLKGPDVDLARLDSIEQTVALLQDVGLI</sequence>
<evidence type="ECO:0000256" key="2">
    <source>
        <dbReference type="ARBA" id="ARBA00022496"/>
    </source>
</evidence>
<keyword evidence="4" id="KW-0479">Metal-binding</keyword>
<keyword evidence="2" id="KW-0406">Ion transport</keyword>
<evidence type="ECO:0000256" key="5">
    <source>
        <dbReference type="SAM" id="SignalP"/>
    </source>
</evidence>
<accession>A0A8J3RXS2</accession>
<evidence type="ECO:0000256" key="4">
    <source>
        <dbReference type="PIRSR" id="PIRSR002825-1"/>
    </source>
</evidence>
<keyword evidence="2" id="KW-0410">Iron transport</keyword>
<evidence type="ECO:0000256" key="1">
    <source>
        <dbReference type="ARBA" id="ARBA00008520"/>
    </source>
</evidence>
<keyword evidence="7" id="KW-1185">Reference proteome</keyword>
<comment type="similarity">
    <text evidence="1">Belongs to the bacterial solute-binding protein 1 family.</text>
</comment>
<dbReference type="SUPFAM" id="SSF53850">
    <property type="entry name" value="Periplasmic binding protein-like II"/>
    <property type="match status" value="1"/>
</dbReference>
<dbReference type="RefSeq" id="WP_203895820.1">
    <property type="nucleotide sequence ID" value="NZ_BOOH01000077.1"/>
</dbReference>
<comment type="caution">
    <text evidence="6">The sequence shown here is derived from an EMBL/GenBank/DDBJ whole genome shotgun (WGS) entry which is preliminary data.</text>
</comment>
<keyword evidence="3 5" id="KW-0732">Signal</keyword>
<feature type="binding site" evidence="4">
    <location>
        <position position="223"/>
    </location>
    <ligand>
        <name>Fe cation</name>
        <dbReference type="ChEBI" id="CHEBI:24875"/>
    </ligand>
</feature>
<feature type="binding site" evidence="4">
    <location>
        <position position="224"/>
    </location>
    <ligand>
        <name>Fe cation</name>
        <dbReference type="ChEBI" id="CHEBI:24875"/>
    </ligand>
</feature>
<organism evidence="6 7">
    <name type="scientific">Planobispora longispora</name>
    <dbReference type="NCBI Taxonomy" id="28887"/>
    <lineage>
        <taxon>Bacteria</taxon>
        <taxon>Bacillati</taxon>
        <taxon>Actinomycetota</taxon>
        <taxon>Actinomycetes</taxon>
        <taxon>Streptosporangiales</taxon>
        <taxon>Streptosporangiaceae</taxon>
        <taxon>Planobispora</taxon>
    </lineage>
</organism>
<dbReference type="PANTHER" id="PTHR30006:SF15">
    <property type="entry name" value="IRON-UTILIZATION PERIPLASMIC PROTEIN"/>
    <property type="match status" value="1"/>
</dbReference>
<protein>
    <submittedName>
        <fullName evidence="6">Iron ABC transporter substrate-binding protein</fullName>
    </submittedName>
</protein>
<keyword evidence="2" id="KW-0813">Transport</keyword>
<feature type="signal peptide" evidence="5">
    <location>
        <begin position="1"/>
        <end position="20"/>
    </location>
</feature>
<dbReference type="EMBL" id="BOOH01000077">
    <property type="protein sequence ID" value="GIH81429.1"/>
    <property type="molecule type" value="Genomic_DNA"/>
</dbReference>